<dbReference type="GO" id="GO:0022857">
    <property type="term" value="F:transmembrane transporter activity"/>
    <property type="evidence" value="ECO:0007669"/>
    <property type="project" value="InterPro"/>
</dbReference>
<dbReference type="InterPro" id="IPR001958">
    <property type="entry name" value="Tet-R_TetA/multi-R_MdtG-like"/>
</dbReference>
<dbReference type="PROSITE" id="PS50850">
    <property type="entry name" value="MFS"/>
    <property type="match status" value="1"/>
</dbReference>
<accession>A0A1X7HE44</accession>
<dbReference type="CDD" id="cd17324">
    <property type="entry name" value="MFS_NepI_like"/>
    <property type="match status" value="1"/>
</dbReference>
<comment type="subcellular location">
    <subcellularLocation>
        <location evidence="1">Cell membrane</location>
        <topology evidence="1">Multi-pass membrane protein</topology>
    </subcellularLocation>
</comment>
<dbReference type="Proteomes" id="UP000192940">
    <property type="component" value="Chromosome I"/>
</dbReference>
<name>A0A1X7HE44_9BACL</name>
<evidence type="ECO:0000256" key="3">
    <source>
        <dbReference type="ARBA" id="ARBA00022475"/>
    </source>
</evidence>
<feature type="transmembrane region" description="Helical" evidence="7">
    <location>
        <begin position="72"/>
        <end position="91"/>
    </location>
</feature>
<evidence type="ECO:0000256" key="2">
    <source>
        <dbReference type="ARBA" id="ARBA00022448"/>
    </source>
</evidence>
<keyword evidence="3" id="KW-1003">Cell membrane</keyword>
<feature type="transmembrane region" description="Helical" evidence="7">
    <location>
        <begin position="130"/>
        <end position="152"/>
    </location>
</feature>
<feature type="transmembrane region" description="Helical" evidence="7">
    <location>
        <begin position="97"/>
        <end position="118"/>
    </location>
</feature>
<dbReference type="InterPro" id="IPR036259">
    <property type="entry name" value="MFS_trans_sf"/>
</dbReference>
<dbReference type="PANTHER" id="PTHR43124">
    <property type="entry name" value="PURINE EFFLUX PUMP PBUE"/>
    <property type="match status" value="1"/>
</dbReference>
<feature type="transmembrane region" description="Helical" evidence="7">
    <location>
        <begin position="158"/>
        <end position="177"/>
    </location>
</feature>
<keyword evidence="10" id="KW-1185">Reference proteome</keyword>
<proteinExistence type="predicted"/>
<dbReference type="PANTHER" id="PTHR43124:SF10">
    <property type="entry name" value="PURINE EFFLUX PUMP PBUE"/>
    <property type="match status" value="1"/>
</dbReference>
<dbReference type="InterPro" id="IPR011701">
    <property type="entry name" value="MFS"/>
</dbReference>
<feature type="transmembrane region" description="Helical" evidence="7">
    <location>
        <begin position="328"/>
        <end position="350"/>
    </location>
</feature>
<organism evidence="9 10">
    <name type="scientific">Paenibacillus uliginis N3/975</name>
    <dbReference type="NCBI Taxonomy" id="1313296"/>
    <lineage>
        <taxon>Bacteria</taxon>
        <taxon>Bacillati</taxon>
        <taxon>Bacillota</taxon>
        <taxon>Bacilli</taxon>
        <taxon>Bacillales</taxon>
        <taxon>Paenibacillaceae</taxon>
        <taxon>Paenibacillus</taxon>
    </lineage>
</organism>
<gene>
    <name evidence="9" type="ORF">SAMN05661091_2735</name>
</gene>
<keyword evidence="5 7" id="KW-1133">Transmembrane helix</keyword>
<dbReference type="InterPro" id="IPR020846">
    <property type="entry name" value="MFS_dom"/>
</dbReference>
<sequence length="401" mass="42911">MKNNLIIYVLALAVFLIGTIEYIITGIIEMIAVDLGVSTSEAGLLVTVFALAAAIVSPILIALTINMDRKKLLMATLSVFIASNGLMFVNLSYETVLWVRIIQGASGGIATVVAMAVATRLVEKEKRGRAIGIILMGLSSSLVLGVPIGTFFSEMFGWRVLFILIGLLSVLPLLIIYKKVPAIKEEEAVTLRMQLSILKNPKILTALAITLFYIGGYSTLFTYITPFLQATSSLSITEISGVLFLAGICSFVGSRVGGQLADAKGSKFTICLGLLLQGATLLLFALAGVNLFVLILVLMIFMLATWSISPAQQLYLVTLAPRNPDIALSVNTSFIQFGFALGSGLGGLIISRTSVLYLNWLGLAAVSIALLLAILLFKKMSSGIETPIVTKDRKILKGHDS</sequence>
<keyword evidence="4 7" id="KW-0812">Transmembrane</keyword>
<feature type="transmembrane region" description="Helical" evidence="7">
    <location>
        <begin position="203"/>
        <end position="224"/>
    </location>
</feature>
<reference evidence="9 10" key="1">
    <citation type="submission" date="2017-04" db="EMBL/GenBank/DDBJ databases">
        <authorList>
            <person name="Afonso C.L."/>
            <person name="Miller P.J."/>
            <person name="Scott M.A."/>
            <person name="Spackman E."/>
            <person name="Goraichik I."/>
            <person name="Dimitrov K.M."/>
            <person name="Suarez D.L."/>
            <person name="Swayne D.E."/>
        </authorList>
    </citation>
    <scope>NUCLEOTIDE SEQUENCE [LARGE SCALE GENOMIC DNA]</scope>
    <source>
        <strain evidence="9 10">N3/975</strain>
    </source>
</reference>
<keyword evidence="6 7" id="KW-0472">Membrane</keyword>
<feature type="transmembrane region" description="Helical" evidence="7">
    <location>
        <begin position="236"/>
        <end position="256"/>
    </location>
</feature>
<dbReference type="GO" id="GO:0005886">
    <property type="term" value="C:plasma membrane"/>
    <property type="evidence" value="ECO:0007669"/>
    <property type="project" value="UniProtKB-SubCell"/>
</dbReference>
<feature type="transmembrane region" description="Helical" evidence="7">
    <location>
        <begin position="44"/>
        <end position="65"/>
    </location>
</feature>
<evidence type="ECO:0000313" key="10">
    <source>
        <dbReference type="Proteomes" id="UP000192940"/>
    </source>
</evidence>
<evidence type="ECO:0000256" key="7">
    <source>
        <dbReference type="SAM" id="Phobius"/>
    </source>
</evidence>
<evidence type="ECO:0000256" key="6">
    <source>
        <dbReference type="ARBA" id="ARBA00023136"/>
    </source>
</evidence>
<protein>
    <submittedName>
        <fullName evidence="9">MFS transporter, DHA1 family, purine base/nucleoside efflux pump</fullName>
    </submittedName>
</protein>
<evidence type="ECO:0000256" key="4">
    <source>
        <dbReference type="ARBA" id="ARBA00022692"/>
    </source>
</evidence>
<evidence type="ECO:0000259" key="8">
    <source>
        <dbReference type="PROSITE" id="PS50850"/>
    </source>
</evidence>
<dbReference type="Pfam" id="PF07690">
    <property type="entry name" value="MFS_1"/>
    <property type="match status" value="1"/>
</dbReference>
<dbReference type="SUPFAM" id="SSF103473">
    <property type="entry name" value="MFS general substrate transporter"/>
    <property type="match status" value="1"/>
</dbReference>
<dbReference type="Gene3D" id="1.20.1250.20">
    <property type="entry name" value="MFS general substrate transporter like domains"/>
    <property type="match status" value="1"/>
</dbReference>
<dbReference type="AlphaFoldDB" id="A0A1X7HE44"/>
<feature type="transmembrane region" description="Helical" evidence="7">
    <location>
        <begin position="356"/>
        <end position="377"/>
    </location>
</feature>
<dbReference type="InterPro" id="IPR050189">
    <property type="entry name" value="MFS_Efflux_Transporters"/>
</dbReference>
<dbReference type="PRINTS" id="PR01035">
    <property type="entry name" value="TCRTETA"/>
</dbReference>
<evidence type="ECO:0000256" key="5">
    <source>
        <dbReference type="ARBA" id="ARBA00022989"/>
    </source>
</evidence>
<dbReference type="STRING" id="1313296.SAMN05661091_2735"/>
<evidence type="ECO:0000313" key="9">
    <source>
        <dbReference type="EMBL" id="SMF84887.1"/>
    </source>
</evidence>
<dbReference type="EMBL" id="LT840184">
    <property type="protein sequence ID" value="SMF84887.1"/>
    <property type="molecule type" value="Genomic_DNA"/>
</dbReference>
<keyword evidence="2" id="KW-0813">Transport</keyword>
<feature type="transmembrane region" description="Helical" evidence="7">
    <location>
        <begin position="293"/>
        <end position="316"/>
    </location>
</feature>
<feature type="transmembrane region" description="Helical" evidence="7">
    <location>
        <begin position="7"/>
        <end position="32"/>
    </location>
</feature>
<feature type="domain" description="Major facilitator superfamily (MFS) profile" evidence="8">
    <location>
        <begin position="6"/>
        <end position="381"/>
    </location>
</feature>
<dbReference type="RefSeq" id="WP_208919697.1">
    <property type="nucleotide sequence ID" value="NZ_LT840184.1"/>
</dbReference>
<evidence type="ECO:0000256" key="1">
    <source>
        <dbReference type="ARBA" id="ARBA00004651"/>
    </source>
</evidence>